<protein>
    <submittedName>
        <fullName evidence="5">Transcriptional regulator, TetR family</fullName>
    </submittedName>
</protein>
<feature type="DNA-binding region" description="H-T-H motif" evidence="2">
    <location>
        <begin position="28"/>
        <end position="47"/>
    </location>
</feature>
<dbReference type="Proteomes" id="UP000001962">
    <property type="component" value="Chromosome"/>
</dbReference>
<dbReference type="KEGG" id="aeh:Mlg_2129"/>
<dbReference type="PROSITE" id="PS01081">
    <property type="entry name" value="HTH_TETR_1"/>
    <property type="match status" value="1"/>
</dbReference>
<dbReference type="SUPFAM" id="SSF46689">
    <property type="entry name" value="Homeodomain-like"/>
    <property type="match status" value="1"/>
</dbReference>
<feature type="region of interest" description="Disordered" evidence="3">
    <location>
        <begin position="210"/>
        <end position="229"/>
    </location>
</feature>
<dbReference type="PANTHER" id="PTHR30055">
    <property type="entry name" value="HTH-TYPE TRANSCRIPTIONAL REGULATOR RUTR"/>
    <property type="match status" value="1"/>
</dbReference>
<evidence type="ECO:0000256" key="3">
    <source>
        <dbReference type="SAM" id="MobiDB-lite"/>
    </source>
</evidence>
<dbReference type="InterPro" id="IPR036271">
    <property type="entry name" value="Tet_transcr_reg_TetR-rel_C_sf"/>
</dbReference>
<dbReference type="PRINTS" id="PR00455">
    <property type="entry name" value="HTHTETR"/>
</dbReference>
<name>Q0A6R6_ALKEH</name>
<dbReference type="Pfam" id="PF17939">
    <property type="entry name" value="TetR_C_30"/>
    <property type="match status" value="1"/>
</dbReference>
<dbReference type="PROSITE" id="PS50977">
    <property type="entry name" value="HTH_TETR_2"/>
    <property type="match status" value="1"/>
</dbReference>
<dbReference type="OrthoDB" id="2356263at2"/>
<dbReference type="GO" id="GO:0000976">
    <property type="term" value="F:transcription cis-regulatory region binding"/>
    <property type="evidence" value="ECO:0007669"/>
    <property type="project" value="TreeGrafter"/>
</dbReference>
<dbReference type="InterPro" id="IPR041586">
    <property type="entry name" value="PsrA_TetR_C"/>
</dbReference>
<dbReference type="Gene3D" id="1.10.357.10">
    <property type="entry name" value="Tetracycline Repressor, domain 2"/>
    <property type="match status" value="1"/>
</dbReference>
<evidence type="ECO:0000259" key="4">
    <source>
        <dbReference type="PROSITE" id="PS50977"/>
    </source>
</evidence>
<dbReference type="RefSeq" id="WP_011629865.1">
    <property type="nucleotide sequence ID" value="NC_008340.1"/>
</dbReference>
<dbReference type="InterPro" id="IPR001647">
    <property type="entry name" value="HTH_TetR"/>
</dbReference>
<accession>Q0A6R6</accession>
<keyword evidence="1 2" id="KW-0238">DNA-binding</keyword>
<gene>
    <name evidence="5" type="ordered locus">Mlg_2129</name>
</gene>
<keyword evidence="6" id="KW-1185">Reference proteome</keyword>
<dbReference type="SUPFAM" id="SSF48498">
    <property type="entry name" value="Tetracyclin repressor-like, C-terminal domain"/>
    <property type="match status" value="1"/>
</dbReference>
<organism evidence="5 6">
    <name type="scientific">Alkalilimnicola ehrlichii (strain ATCC BAA-1101 / DSM 17681 / MLHE-1)</name>
    <dbReference type="NCBI Taxonomy" id="187272"/>
    <lineage>
        <taxon>Bacteria</taxon>
        <taxon>Pseudomonadati</taxon>
        <taxon>Pseudomonadota</taxon>
        <taxon>Gammaproteobacteria</taxon>
        <taxon>Chromatiales</taxon>
        <taxon>Ectothiorhodospiraceae</taxon>
        <taxon>Alkalilimnicola</taxon>
    </lineage>
</organism>
<evidence type="ECO:0000313" key="6">
    <source>
        <dbReference type="Proteomes" id="UP000001962"/>
    </source>
</evidence>
<evidence type="ECO:0000313" key="5">
    <source>
        <dbReference type="EMBL" id="ABI57471.1"/>
    </source>
</evidence>
<dbReference type="EMBL" id="CP000453">
    <property type="protein sequence ID" value="ABI57471.1"/>
    <property type="molecule type" value="Genomic_DNA"/>
</dbReference>
<feature type="domain" description="HTH tetR-type" evidence="4">
    <location>
        <begin position="5"/>
        <end position="65"/>
    </location>
</feature>
<dbReference type="Pfam" id="PF00440">
    <property type="entry name" value="TetR_N"/>
    <property type="match status" value="1"/>
</dbReference>
<evidence type="ECO:0000256" key="1">
    <source>
        <dbReference type="ARBA" id="ARBA00023125"/>
    </source>
</evidence>
<dbReference type="InterPro" id="IPR009057">
    <property type="entry name" value="Homeodomain-like_sf"/>
</dbReference>
<dbReference type="PANTHER" id="PTHR30055:SF235">
    <property type="entry name" value="TRANSCRIPTIONAL REGULATORY PROTEIN"/>
    <property type="match status" value="1"/>
</dbReference>
<proteinExistence type="predicted"/>
<dbReference type="AlphaFoldDB" id="Q0A6R6"/>
<dbReference type="eggNOG" id="COG1309">
    <property type="taxonomic scope" value="Bacteria"/>
</dbReference>
<dbReference type="InterPro" id="IPR023772">
    <property type="entry name" value="DNA-bd_HTH_TetR-type_CS"/>
</dbReference>
<dbReference type="GO" id="GO:0003700">
    <property type="term" value="F:DNA-binding transcription factor activity"/>
    <property type="evidence" value="ECO:0007669"/>
    <property type="project" value="TreeGrafter"/>
</dbReference>
<sequence length="229" mass="25421">MAEASDTKERILDTAERLFAERGLGQTSLRQITSQAEVNLAAVNYHFGSKQGLIKAVLGRRLEPLNRERIRRLDRLERAGELTLEGLIEAFIGPPLELSRDGGGGSRFVRLMGRTYTEHASFLHDHMRQANEGLVSRFKPAFRQVLPDLPKGELYWRLHFMVGVMSYVMAGNDMMQVLAASRSANPDEPREIIRRVVPFLVGGLRAPLPPELQEEASEAGTTEVAAGSG</sequence>
<reference evidence="6" key="1">
    <citation type="submission" date="2006-08" db="EMBL/GenBank/DDBJ databases">
        <title>Complete sequence of Alkalilimnicola ehrilichei MLHE-1.</title>
        <authorList>
            <person name="Copeland A."/>
            <person name="Lucas S."/>
            <person name="Lapidus A."/>
            <person name="Barry K."/>
            <person name="Detter J.C."/>
            <person name="Glavina del Rio T."/>
            <person name="Hammon N."/>
            <person name="Israni S."/>
            <person name="Dalin E."/>
            <person name="Tice H."/>
            <person name="Pitluck S."/>
            <person name="Sims D."/>
            <person name="Brettin T."/>
            <person name="Bruce D."/>
            <person name="Han C."/>
            <person name="Tapia R."/>
            <person name="Gilna P."/>
            <person name="Schmutz J."/>
            <person name="Larimer F."/>
            <person name="Land M."/>
            <person name="Hauser L."/>
            <person name="Kyrpides N."/>
            <person name="Mikhailova N."/>
            <person name="Oremland R.S."/>
            <person name="Hoeft S.E."/>
            <person name="Switzer-Blum J."/>
            <person name="Kulp T."/>
            <person name="King G."/>
            <person name="Tabita R."/>
            <person name="Witte B."/>
            <person name="Santini J.M."/>
            <person name="Basu P."/>
            <person name="Hollibaugh J.T."/>
            <person name="Xie G."/>
            <person name="Stolz J.F."/>
            <person name="Richardson P."/>
        </authorList>
    </citation>
    <scope>NUCLEOTIDE SEQUENCE [LARGE SCALE GENOMIC DNA]</scope>
    <source>
        <strain evidence="6">ATCC BAA-1101 / DSM 17681 / MLHE-1</strain>
    </source>
</reference>
<dbReference type="HOGENOM" id="CLU_069356_19_1_6"/>
<evidence type="ECO:0000256" key="2">
    <source>
        <dbReference type="PROSITE-ProRule" id="PRU00335"/>
    </source>
</evidence>
<dbReference type="InterPro" id="IPR050109">
    <property type="entry name" value="HTH-type_TetR-like_transc_reg"/>
</dbReference>